<comment type="subcellular location">
    <subcellularLocation>
        <location evidence="7">Cell membrane</location>
        <topology evidence="7">Multi-pass membrane protein</topology>
    </subcellularLocation>
</comment>
<dbReference type="Pfam" id="PF01790">
    <property type="entry name" value="LGT"/>
    <property type="match status" value="1"/>
</dbReference>
<dbReference type="NCBIfam" id="TIGR00544">
    <property type="entry name" value="lgt"/>
    <property type="match status" value="1"/>
</dbReference>
<organism evidence="8 9">
    <name type="scientific">Filibacter tadaridae</name>
    <dbReference type="NCBI Taxonomy" id="2483811"/>
    <lineage>
        <taxon>Bacteria</taxon>
        <taxon>Bacillati</taxon>
        <taxon>Bacillota</taxon>
        <taxon>Bacilli</taxon>
        <taxon>Bacillales</taxon>
        <taxon>Caryophanaceae</taxon>
        <taxon>Filibacter</taxon>
    </lineage>
</organism>
<feature type="binding site" evidence="7">
    <location>
        <position position="136"/>
    </location>
    <ligand>
        <name>a 1,2-diacyl-sn-glycero-3-phospho-(1'-sn-glycerol)</name>
        <dbReference type="ChEBI" id="CHEBI:64716"/>
    </ligand>
</feature>
<comment type="similarity">
    <text evidence="1 7">Belongs to the Lgt family.</text>
</comment>
<dbReference type="GO" id="GO:0008961">
    <property type="term" value="F:phosphatidylglycerol-prolipoprotein diacylglyceryl transferase activity"/>
    <property type="evidence" value="ECO:0007669"/>
    <property type="project" value="UniProtKB-UniRule"/>
</dbReference>
<sequence length="268" mass="30747">MFNLLAINPIAISLGPIEVRWYGILIALGIVLAFIVVQREMVKRGMHPDFLTDLLIWAVPISIISARIYYVVFEWDSYKDTPWKAFEIWEGGIAIHGALIGAFLTTYFFTKHRGVSFWKVTDIAAAGLLIGQIIGRWGNFMNQEAHGGPVSETFLQNTIIPDWIMQQMTIKGITYHPTFLYESLWNVVGLIIIILLRRVNLKRGEMFLFYLVWYSAGRFFIEGMRTDSLYVIGELRAAQLVSVIAIVVAIVIFVYRRFVQKVDVNYKD</sequence>
<keyword evidence="8" id="KW-0449">Lipoprotein</keyword>
<comment type="function">
    <text evidence="7">Catalyzes the transfer of the diacylglyceryl group from phosphatidylglycerol to the sulfhydryl group of the N-terminal cysteine of a prolipoprotein, the first step in the formation of mature lipoproteins.</text>
</comment>
<feature type="transmembrane region" description="Helical" evidence="7">
    <location>
        <begin position="117"/>
        <end position="135"/>
    </location>
</feature>
<feature type="transmembrane region" description="Helical" evidence="7">
    <location>
        <begin position="20"/>
        <end position="38"/>
    </location>
</feature>
<dbReference type="GO" id="GO:0005886">
    <property type="term" value="C:plasma membrane"/>
    <property type="evidence" value="ECO:0007669"/>
    <property type="project" value="UniProtKB-SubCell"/>
</dbReference>
<evidence type="ECO:0000256" key="2">
    <source>
        <dbReference type="ARBA" id="ARBA00022475"/>
    </source>
</evidence>
<keyword evidence="2 7" id="KW-1003">Cell membrane</keyword>
<feature type="transmembrane region" description="Helical" evidence="7">
    <location>
        <begin position="178"/>
        <end position="196"/>
    </location>
</feature>
<comment type="catalytic activity">
    <reaction evidence="7">
        <text>L-cysteinyl-[prolipoprotein] + a 1,2-diacyl-sn-glycero-3-phospho-(1'-sn-glycerol) = an S-1,2-diacyl-sn-glyceryl-L-cysteinyl-[prolipoprotein] + sn-glycerol 1-phosphate + H(+)</text>
        <dbReference type="Rhea" id="RHEA:56712"/>
        <dbReference type="Rhea" id="RHEA-COMP:14679"/>
        <dbReference type="Rhea" id="RHEA-COMP:14680"/>
        <dbReference type="ChEBI" id="CHEBI:15378"/>
        <dbReference type="ChEBI" id="CHEBI:29950"/>
        <dbReference type="ChEBI" id="CHEBI:57685"/>
        <dbReference type="ChEBI" id="CHEBI:64716"/>
        <dbReference type="ChEBI" id="CHEBI:140658"/>
        <dbReference type="EC" id="2.5.1.145"/>
    </reaction>
</comment>
<dbReference type="GO" id="GO:0042158">
    <property type="term" value="P:lipoprotein biosynthetic process"/>
    <property type="evidence" value="ECO:0007669"/>
    <property type="project" value="UniProtKB-UniRule"/>
</dbReference>
<keyword evidence="5 7" id="KW-1133">Transmembrane helix</keyword>
<evidence type="ECO:0000256" key="7">
    <source>
        <dbReference type="HAMAP-Rule" id="MF_01147"/>
    </source>
</evidence>
<dbReference type="EC" id="2.5.1.145" evidence="7"/>
<keyword evidence="4 7" id="KW-0812">Transmembrane</keyword>
<dbReference type="UniPathway" id="UPA00664"/>
<evidence type="ECO:0000256" key="3">
    <source>
        <dbReference type="ARBA" id="ARBA00022679"/>
    </source>
</evidence>
<evidence type="ECO:0000256" key="6">
    <source>
        <dbReference type="ARBA" id="ARBA00023136"/>
    </source>
</evidence>
<dbReference type="PANTHER" id="PTHR30589:SF0">
    <property type="entry name" value="PHOSPHATIDYLGLYCEROL--PROLIPOPROTEIN DIACYLGLYCERYL TRANSFERASE"/>
    <property type="match status" value="1"/>
</dbReference>
<evidence type="ECO:0000313" key="9">
    <source>
        <dbReference type="Proteomes" id="UP000270468"/>
    </source>
</evidence>
<name>A0A3P5WVT8_9BACL</name>
<comment type="pathway">
    <text evidence="7">Protein modification; lipoprotein biosynthesis (diacylglyceryl transfer).</text>
</comment>
<protein>
    <recommendedName>
        <fullName evidence="7">Phosphatidylglycerol--prolipoprotein diacylglyceryl transferase</fullName>
        <ecNumber evidence="7">2.5.1.145</ecNumber>
    </recommendedName>
</protein>
<reference evidence="8 9" key="1">
    <citation type="submission" date="2018-11" db="EMBL/GenBank/DDBJ databases">
        <authorList>
            <person name="Criscuolo A."/>
        </authorList>
    </citation>
    <scope>NUCLEOTIDE SEQUENCE [LARGE SCALE GENOMIC DNA]</scope>
    <source>
        <strain evidence="8">ATB-66</strain>
    </source>
</reference>
<keyword evidence="3 7" id="KW-0808">Transferase</keyword>
<keyword evidence="6 7" id="KW-0472">Membrane</keyword>
<feature type="transmembrane region" description="Helical" evidence="7">
    <location>
        <begin position="237"/>
        <end position="255"/>
    </location>
</feature>
<dbReference type="RefSeq" id="WP_124069741.1">
    <property type="nucleotide sequence ID" value="NZ_CBCRXF010000006.1"/>
</dbReference>
<keyword evidence="8" id="KW-0328">Glycosyltransferase</keyword>
<accession>A0A3P5WVT8</accession>
<evidence type="ECO:0000256" key="4">
    <source>
        <dbReference type="ARBA" id="ARBA00022692"/>
    </source>
</evidence>
<feature type="transmembrane region" description="Helical" evidence="7">
    <location>
        <begin position="208"/>
        <end position="225"/>
    </location>
</feature>
<dbReference type="Proteomes" id="UP000270468">
    <property type="component" value="Unassembled WGS sequence"/>
</dbReference>
<dbReference type="EMBL" id="UXAV01000036">
    <property type="protein sequence ID" value="VDC25905.1"/>
    <property type="molecule type" value="Genomic_DNA"/>
</dbReference>
<feature type="transmembrane region" description="Helical" evidence="7">
    <location>
        <begin position="50"/>
        <end position="73"/>
    </location>
</feature>
<evidence type="ECO:0000313" key="8">
    <source>
        <dbReference type="EMBL" id="VDC25905.1"/>
    </source>
</evidence>
<evidence type="ECO:0000256" key="5">
    <source>
        <dbReference type="ARBA" id="ARBA00022989"/>
    </source>
</evidence>
<dbReference type="InterPro" id="IPR001640">
    <property type="entry name" value="Lgt"/>
</dbReference>
<evidence type="ECO:0000256" key="1">
    <source>
        <dbReference type="ARBA" id="ARBA00007150"/>
    </source>
</evidence>
<gene>
    <name evidence="7 8" type="primary">lgt</name>
    <name evidence="8" type="ORF">FILTAD_01355</name>
</gene>
<keyword evidence="9" id="KW-1185">Reference proteome</keyword>
<dbReference type="OrthoDB" id="871140at2"/>
<dbReference type="PROSITE" id="PS01311">
    <property type="entry name" value="LGT"/>
    <property type="match status" value="1"/>
</dbReference>
<feature type="transmembrane region" description="Helical" evidence="7">
    <location>
        <begin position="93"/>
        <end position="110"/>
    </location>
</feature>
<proteinExistence type="inferred from homology"/>
<dbReference type="PANTHER" id="PTHR30589">
    <property type="entry name" value="PROLIPOPROTEIN DIACYLGLYCERYL TRANSFERASE"/>
    <property type="match status" value="1"/>
</dbReference>
<dbReference type="AlphaFoldDB" id="A0A3P5WVT8"/>
<dbReference type="HAMAP" id="MF_01147">
    <property type="entry name" value="Lgt"/>
    <property type="match status" value="1"/>
</dbReference>